<keyword evidence="7" id="KW-0484">Methanogenesis</keyword>
<evidence type="ECO:0000256" key="3">
    <source>
        <dbReference type="ARBA" id="ARBA00008740"/>
    </source>
</evidence>
<organism evidence="12 13">
    <name type="scientific">Candidatus Syntropharchaeum butanivorans</name>
    <dbReference type="NCBI Taxonomy" id="1839936"/>
    <lineage>
        <taxon>Archaea</taxon>
        <taxon>Methanobacteriati</taxon>
        <taxon>Methanobacteriota</taxon>
        <taxon>Stenosarchaea group</taxon>
        <taxon>Methanomicrobia</taxon>
        <taxon>Methanosarcinales</taxon>
        <taxon>ANME-2 cluster</taxon>
        <taxon>Candidatus Syntropharchaeum</taxon>
    </lineage>
</organism>
<dbReference type="EC" id="2.8.4.1" evidence="5"/>
<reference evidence="12 13" key="1">
    <citation type="submission" date="2016-05" db="EMBL/GenBank/DDBJ databases">
        <title>Microbial consortia oxidize butane by reversing methanogenesis.</title>
        <authorList>
            <person name="Laso-Perez R."/>
            <person name="Richter M."/>
            <person name="Wegener G."/>
            <person name="Musat F."/>
        </authorList>
    </citation>
    <scope>NUCLEOTIDE SEQUENCE [LARGE SCALE GENOMIC DNA]</scope>
    <source>
        <strain evidence="12">BOX1</strain>
    </source>
</reference>
<dbReference type="EMBL" id="DQZR01000013">
    <property type="protein sequence ID" value="HDM35672.1"/>
    <property type="molecule type" value="Genomic_DNA"/>
</dbReference>
<evidence type="ECO:0000256" key="7">
    <source>
        <dbReference type="ARBA" id="ARBA00022994"/>
    </source>
</evidence>
<dbReference type="UniPathway" id="UPA00646">
    <property type="reaction ID" value="UER00699"/>
</dbReference>
<proteinExistence type="inferred from homology"/>
<dbReference type="Proteomes" id="UP000885936">
    <property type="component" value="Unassembled WGS sequence"/>
</dbReference>
<name>A0A1F2P510_9EURY</name>
<evidence type="ECO:0000256" key="5">
    <source>
        <dbReference type="ARBA" id="ARBA00013271"/>
    </source>
</evidence>
<dbReference type="NCBIfam" id="TIGR03259">
    <property type="entry name" value="met_CoM_red_gam"/>
    <property type="match status" value="1"/>
</dbReference>
<evidence type="ECO:0000256" key="9">
    <source>
        <dbReference type="SAM" id="MobiDB-lite"/>
    </source>
</evidence>
<reference evidence="10" key="2">
    <citation type="journal article" date="2020" name="mSystems">
        <title>Genome- and Community-Level Interaction Insights into Carbon Utilization and Element Cycling Functions of Hydrothermarchaeota in Hydrothermal Sediment.</title>
        <authorList>
            <person name="Zhou Z."/>
            <person name="Liu Y."/>
            <person name="Xu W."/>
            <person name="Pan J."/>
            <person name="Luo Z.H."/>
            <person name="Li M."/>
        </authorList>
    </citation>
    <scope>NUCLEOTIDE SEQUENCE [LARGE SCALE GENOMIC DNA]</scope>
    <source>
        <strain evidence="10">HyVt-185</strain>
        <strain evidence="11">HyVt-386</strain>
    </source>
</reference>
<comment type="catalytic activity">
    <reaction evidence="8">
        <text>coenzyme B + methyl-coenzyme M = methane + coenzyme M-coenzyme B heterodisulfide</text>
        <dbReference type="Rhea" id="RHEA:12532"/>
        <dbReference type="ChEBI" id="CHEBI:16183"/>
        <dbReference type="ChEBI" id="CHEBI:58286"/>
        <dbReference type="ChEBI" id="CHEBI:58411"/>
        <dbReference type="ChEBI" id="CHEBI:58596"/>
        <dbReference type="EC" id="2.8.4.1"/>
    </reaction>
    <physiologicalReaction direction="left-to-right" evidence="8">
        <dbReference type="Rhea" id="RHEA:12533"/>
    </physiologicalReaction>
</comment>
<sequence length="270" mass="31323">MARPRRARKPKYKPQVYPGADKVSDRRRKAADPTKKLAKFRSIPDDNIVLLLGHRFKGESYVSVHPPLDELVEKYDPIKNIVEPTPGARAGDRIRYIQFADSIFYPPMAPWLRPRLYMSRLRGCDVMVYSGRQLLEQRERDIEASSKWLLETEVYDPARDAIRGITVHGHSLRLDEDGLMFDARRRYKLNKETGEVEYIKNMHAEVLDNPIPVGRPLTEREARGHDCTYRWDVAAYKSRTEILTVIARYSRGRITGGFNPELTEIINNSR</sequence>
<dbReference type="AlphaFoldDB" id="A0A1F2P510"/>
<evidence type="ECO:0000256" key="1">
    <source>
        <dbReference type="ARBA" id="ARBA00001952"/>
    </source>
</evidence>
<keyword evidence="13" id="KW-1185">Reference proteome</keyword>
<evidence type="ECO:0000313" key="13">
    <source>
        <dbReference type="Proteomes" id="UP000185779"/>
    </source>
</evidence>
<dbReference type="GO" id="GO:0050524">
    <property type="term" value="F:coenzyme-B sulfoethylthiotransferase activity"/>
    <property type="evidence" value="ECO:0007669"/>
    <property type="project" value="UniProtKB-EC"/>
</dbReference>
<dbReference type="Proteomes" id="UP000185779">
    <property type="component" value="Unassembled WGS sequence"/>
</dbReference>
<evidence type="ECO:0000313" key="11">
    <source>
        <dbReference type="EMBL" id="HEC56442.1"/>
    </source>
</evidence>
<comment type="similarity">
    <text evidence="3">Belongs to the methyl-coenzyme M reductase gamma subunit family.</text>
</comment>
<evidence type="ECO:0000256" key="2">
    <source>
        <dbReference type="ARBA" id="ARBA00005149"/>
    </source>
</evidence>
<dbReference type="InterPro" id="IPR003178">
    <property type="entry name" value="Me_CoM_Rdtase_gsu"/>
</dbReference>
<evidence type="ECO:0000313" key="12">
    <source>
        <dbReference type="EMBL" id="OFV66072.1"/>
    </source>
</evidence>
<dbReference type="EMBL" id="DRIE01000013">
    <property type="protein sequence ID" value="HEC56442.1"/>
    <property type="molecule type" value="Genomic_DNA"/>
</dbReference>
<comment type="cofactor">
    <cofactor evidence="1">
        <name>coenzyme F430</name>
        <dbReference type="ChEBI" id="CHEBI:60540"/>
    </cofactor>
</comment>
<dbReference type="GO" id="GO:0015948">
    <property type="term" value="P:methanogenesis"/>
    <property type="evidence" value="ECO:0007669"/>
    <property type="project" value="UniProtKB-KW"/>
</dbReference>
<comment type="pathway">
    <text evidence="2">One-carbon metabolism; methyl-coenzyme M reduction; methane from methyl-coenzyme M: step 1/1.</text>
</comment>
<dbReference type="STRING" id="1839936.SBU_001009"/>
<dbReference type="InterPro" id="IPR036994">
    <property type="entry name" value="Me_CoM_Rdtase_gsu_sf"/>
</dbReference>
<comment type="caution">
    <text evidence="12">The sequence shown here is derived from an EMBL/GenBank/DDBJ whole genome shotgun (WGS) entry which is preliminary data.</text>
</comment>
<dbReference type="SUPFAM" id="SSF55088">
    <property type="entry name" value="Methyl-coenzyme M reductase subunits"/>
    <property type="match status" value="1"/>
</dbReference>
<feature type="compositionally biased region" description="Basic residues" evidence="9">
    <location>
        <begin position="1"/>
        <end position="12"/>
    </location>
</feature>
<dbReference type="InterPro" id="IPR009024">
    <property type="entry name" value="Me_CoM_Rdtase_Fd-like_fold"/>
</dbReference>
<dbReference type="PATRIC" id="fig|1839936.3.peg.1018"/>
<keyword evidence="6 10" id="KW-0808">Transferase</keyword>
<gene>
    <name evidence="10" type="primary">mcrG</name>
    <name evidence="10" type="ORF">ENG09_00260</name>
    <name evidence="11" type="ORF">ENI32_00930</name>
    <name evidence="12" type="ORF">SBU_001009</name>
</gene>
<accession>A0A1F2P510</accession>
<evidence type="ECO:0000256" key="8">
    <source>
        <dbReference type="ARBA" id="ARBA00047772"/>
    </source>
</evidence>
<protein>
    <recommendedName>
        <fullName evidence="5">coenzyme-B sulfoethylthiotransferase</fullName>
        <ecNumber evidence="5">2.8.4.1</ecNumber>
    </recommendedName>
</protein>
<dbReference type="SMR" id="A0A1F2P510"/>
<dbReference type="Pfam" id="PF02240">
    <property type="entry name" value="MCR_gamma"/>
    <property type="match status" value="1"/>
</dbReference>
<dbReference type="EMBL" id="LYOR01000004">
    <property type="protein sequence ID" value="OFV66072.1"/>
    <property type="molecule type" value="Genomic_DNA"/>
</dbReference>
<feature type="region of interest" description="Disordered" evidence="9">
    <location>
        <begin position="1"/>
        <end position="35"/>
    </location>
</feature>
<evidence type="ECO:0000313" key="10">
    <source>
        <dbReference type="EMBL" id="HDM35672.1"/>
    </source>
</evidence>
<dbReference type="Gene3D" id="3.90.320.20">
    <property type="entry name" value="Methyl-coenzyme M reductase, gamma subunit"/>
    <property type="match status" value="1"/>
</dbReference>
<evidence type="ECO:0000256" key="4">
    <source>
        <dbReference type="ARBA" id="ARBA00011155"/>
    </source>
</evidence>
<comment type="subunit">
    <text evidence="4">MCR is a hexamer of two alpha, two beta, and two gamma chains, forming a dimer of heterotrimers.</text>
</comment>
<dbReference type="Proteomes" id="UP000885863">
    <property type="component" value="Unassembled WGS sequence"/>
</dbReference>
<evidence type="ECO:0000256" key="6">
    <source>
        <dbReference type="ARBA" id="ARBA00022679"/>
    </source>
</evidence>